<organism evidence="2 3">
    <name type="scientific">Heyndrickxia coagulans</name>
    <name type="common">Weizmannia coagulans</name>
    <dbReference type="NCBI Taxonomy" id="1398"/>
    <lineage>
        <taxon>Bacteria</taxon>
        <taxon>Bacillati</taxon>
        <taxon>Bacillota</taxon>
        <taxon>Bacilli</taxon>
        <taxon>Bacillales</taxon>
        <taxon>Bacillaceae</taxon>
        <taxon>Heyndrickxia</taxon>
    </lineage>
</organism>
<evidence type="ECO:0000256" key="1">
    <source>
        <dbReference type="SAM" id="Phobius"/>
    </source>
</evidence>
<reference evidence="3" key="1">
    <citation type="submission" date="2015-01" db="EMBL/GenBank/DDBJ databases">
        <title>Comparative genome analysis of Bacillus coagulans HM-08, Clostridium butyricum HM-68, Bacillus subtilis HM-66 and Bacillus paralicheniformis BL-09.</title>
        <authorList>
            <person name="Zhang H."/>
        </authorList>
    </citation>
    <scope>NUCLEOTIDE SEQUENCE [LARGE SCALE GENOMIC DNA]</scope>
    <source>
        <strain evidence="3">HM-08</strain>
    </source>
</reference>
<gene>
    <name evidence="2" type="ORF">SB48_HM08orf06354</name>
</gene>
<keyword evidence="1" id="KW-0812">Transmembrane</keyword>
<dbReference type="Proteomes" id="UP000032024">
    <property type="component" value="Chromosome"/>
</dbReference>
<proteinExistence type="predicted"/>
<accession>A0AAN0T9R9</accession>
<keyword evidence="1" id="KW-1133">Transmembrane helix</keyword>
<evidence type="ECO:0000313" key="3">
    <source>
        <dbReference type="Proteomes" id="UP000032024"/>
    </source>
</evidence>
<protein>
    <submittedName>
        <fullName evidence="2">Uncharacterized protein</fullName>
    </submittedName>
</protein>
<keyword evidence="1" id="KW-0472">Membrane</keyword>
<evidence type="ECO:0000313" key="2">
    <source>
        <dbReference type="EMBL" id="AJO24818.1"/>
    </source>
</evidence>
<dbReference type="AlphaFoldDB" id="A0AAN0T9R9"/>
<keyword evidence="3" id="KW-1185">Reference proteome</keyword>
<dbReference type="EMBL" id="CP010525">
    <property type="protein sequence ID" value="AJO24818.1"/>
    <property type="molecule type" value="Genomic_DNA"/>
</dbReference>
<sequence length="39" mass="4806">MIFTKLYFWVVNKMGELIFMGWFVPAVIIGRWLLEEWLK</sequence>
<name>A0AAN0T9R9_HEYCO</name>
<feature type="transmembrane region" description="Helical" evidence="1">
    <location>
        <begin position="17"/>
        <end position="34"/>
    </location>
</feature>